<name>A0ABT4M4N2_9BURK</name>
<dbReference type="NCBIfam" id="TIGR02822">
    <property type="entry name" value="adh_fam_2"/>
    <property type="match status" value="1"/>
</dbReference>
<dbReference type="PANTHER" id="PTHR42940">
    <property type="entry name" value="ALCOHOL DEHYDROGENASE 1-RELATED"/>
    <property type="match status" value="1"/>
</dbReference>
<dbReference type="CDD" id="cd08298">
    <property type="entry name" value="CAD2"/>
    <property type="match status" value="1"/>
</dbReference>
<feature type="domain" description="Enoyl reductase (ER)" evidence="7">
    <location>
        <begin position="10"/>
        <end position="325"/>
    </location>
</feature>
<dbReference type="PANTHER" id="PTHR42940:SF8">
    <property type="entry name" value="VACUOLAR PROTEIN SORTING-ASSOCIATED PROTEIN 11"/>
    <property type="match status" value="1"/>
</dbReference>
<evidence type="ECO:0000256" key="6">
    <source>
        <dbReference type="ARBA" id="ARBA00023002"/>
    </source>
</evidence>
<dbReference type="InterPro" id="IPR020843">
    <property type="entry name" value="ER"/>
</dbReference>
<dbReference type="Proteomes" id="UP001068379">
    <property type="component" value="Unassembled WGS sequence"/>
</dbReference>
<evidence type="ECO:0000256" key="3">
    <source>
        <dbReference type="ARBA" id="ARBA00013190"/>
    </source>
</evidence>
<evidence type="ECO:0000259" key="7">
    <source>
        <dbReference type="SMART" id="SM00829"/>
    </source>
</evidence>
<reference evidence="8" key="1">
    <citation type="submission" date="2022-12" db="EMBL/GenBank/DDBJ databases">
        <title>Bacterial isolates from different developmental stages of Nematostella vectensis.</title>
        <authorList>
            <person name="Fraune S."/>
        </authorList>
    </citation>
    <scope>NUCLEOTIDE SEQUENCE</scope>
    <source>
        <strain evidence="8">G21619-S1</strain>
    </source>
</reference>
<dbReference type="Gene3D" id="3.90.180.10">
    <property type="entry name" value="Medium-chain alcohol dehydrogenases, catalytic domain"/>
    <property type="match status" value="1"/>
</dbReference>
<dbReference type="InterPro" id="IPR014187">
    <property type="entry name" value="ADH_Zn_typ-2"/>
</dbReference>
<keyword evidence="5" id="KW-0862">Zinc</keyword>
<dbReference type="SUPFAM" id="SSF50129">
    <property type="entry name" value="GroES-like"/>
    <property type="match status" value="1"/>
</dbReference>
<dbReference type="Gene3D" id="3.40.50.720">
    <property type="entry name" value="NAD(P)-binding Rossmann-like Domain"/>
    <property type="match status" value="1"/>
</dbReference>
<dbReference type="SMART" id="SM00829">
    <property type="entry name" value="PKS_ER"/>
    <property type="match status" value="1"/>
</dbReference>
<protein>
    <recommendedName>
        <fullName evidence="3">alcohol dehydrogenase</fullName>
        <ecNumber evidence="3">1.1.1.1</ecNumber>
    </recommendedName>
</protein>
<proteinExistence type="inferred from homology"/>
<organism evidence="8 9">
    <name type="scientific">Castellaniella denitrificans</name>
    <dbReference type="NCBI Taxonomy" id="56119"/>
    <lineage>
        <taxon>Bacteria</taxon>
        <taxon>Pseudomonadati</taxon>
        <taxon>Pseudomonadota</taxon>
        <taxon>Betaproteobacteria</taxon>
        <taxon>Burkholderiales</taxon>
        <taxon>Alcaligenaceae</taxon>
        <taxon>Castellaniella</taxon>
    </lineage>
</organism>
<dbReference type="Pfam" id="PF08240">
    <property type="entry name" value="ADH_N"/>
    <property type="match status" value="1"/>
</dbReference>
<evidence type="ECO:0000313" key="8">
    <source>
        <dbReference type="EMBL" id="MCZ4330278.1"/>
    </source>
</evidence>
<keyword evidence="9" id="KW-1185">Reference proteome</keyword>
<dbReference type="SUPFAM" id="SSF51735">
    <property type="entry name" value="NAD(P)-binding Rossmann-fold domains"/>
    <property type="match status" value="1"/>
</dbReference>
<evidence type="ECO:0000256" key="1">
    <source>
        <dbReference type="ARBA" id="ARBA00001947"/>
    </source>
</evidence>
<evidence type="ECO:0000256" key="4">
    <source>
        <dbReference type="ARBA" id="ARBA00022723"/>
    </source>
</evidence>
<evidence type="ECO:0000256" key="5">
    <source>
        <dbReference type="ARBA" id="ARBA00022833"/>
    </source>
</evidence>
<keyword evidence="4" id="KW-0479">Metal-binding</keyword>
<gene>
    <name evidence="8" type="ORF">O4H32_09985</name>
</gene>
<dbReference type="InterPro" id="IPR013154">
    <property type="entry name" value="ADH-like_N"/>
</dbReference>
<comment type="caution">
    <text evidence="8">The sequence shown here is derived from an EMBL/GenBank/DDBJ whole genome shotgun (WGS) entry which is preliminary data.</text>
</comment>
<comment type="cofactor">
    <cofactor evidence="1">
        <name>Zn(2+)</name>
        <dbReference type="ChEBI" id="CHEBI:29105"/>
    </cofactor>
</comment>
<dbReference type="InterPro" id="IPR002328">
    <property type="entry name" value="ADH_Zn_CS"/>
</dbReference>
<dbReference type="RefSeq" id="WP_269358928.1">
    <property type="nucleotide sequence ID" value="NZ_JAPWHE010000006.1"/>
</dbReference>
<accession>A0ABT4M4N2</accession>
<dbReference type="InterPro" id="IPR036291">
    <property type="entry name" value="NAD(P)-bd_dom_sf"/>
</dbReference>
<dbReference type="EMBL" id="JAPWHE010000006">
    <property type="protein sequence ID" value="MCZ4330278.1"/>
    <property type="molecule type" value="Genomic_DNA"/>
</dbReference>
<dbReference type="EC" id="1.1.1.1" evidence="3"/>
<dbReference type="PROSITE" id="PS00059">
    <property type="entry name" value="ADH_ZINC"/>
    <property type="match status" value="1"/>
</dbReference>
<comment type="similarity">
    <text evidence="2">Belongs to the zinc-containing alcohol dehydrogenase family.</text>
</comment>
<evidence type="ECO:0000313" key="9">
    <source>
        <dbReference type="Proteomes" id="UP001068379"/>
    </source>
</evidence>
<sequence>MQAMVLHRAGQALRHEQRDIPSPGPGQVRVRVEACAVCRTDLHVVDGELPDQKTPVIPGHEIVGLVEAAGEGVAGIAPGARVGIAWLAHTCGRCLYCRSGRENLCDSAAFTGHTRDGGFASHVIAEHAYTFPLPGDADPVKLAPLMCAGMIGWRCLRALGPARLVGLYGFGAAAHLLAQVLRWEGRTFHAFTRPGDSQSQALAQSLGAAWAGASDAMPPAPLDGAILFAPVGALVPAALKAVRKGGRVVCGGIHMSDIPSMPYSLLWGERELVSVANLTRRDGREFLGIAGRIGIEPKTTRYALREANRALDDLRTGRVEGAAVLVP</sequence>
<keyword evidence="6" id="KW-0560">Oxidoreductase</keyword>
<dbReference type="InterPro" id="IPR011032">
    <property type="entry name" value="GroES-like_sf"/>
</dbReference>
<evidence type="ECO:0000256" key="2">
    <source>
        <dbReference type="ARBA" id="ARBA00008072"/>
    </source>
</evidence>